<dbReference type="PROSITE" id="PS51503">
    <property type="entry name" value="HIG1"/>
    <property type="match status" value="1"/>
</dbReference>
<dbReference type="RefSeq" id="WP_213160665.1">
    <property type="nucleotide sequence ID" value="NZ_CP058214.1"/>
</dbReference>
<dbReference type="Proteomes" id="UP000593594">
    <property type="component" value="Chromosome"/>
</dbReference>
<feature type="domain" description="HIG1" evidence="5">
    <location>
        <begin position="1"/>
        <end position="63"/>
    </location>
</feature>
<accession>A0A7S8HCB9</accession>
<evidence type="ECO:0000313" key="6">
    <source>
        <dbReference type="EMBL" id="QPC43304.1"/>
    </source>
</evidence>
<evidence type="ECO:0000256" key="1">
    <source>
        <dbReference type="ARBA" id="ARBA00022692"/>
    </source>
</evidence>
<feature type="transmembrane region" description="Helical" evidence="4">
    <location>
        <begin position="7"/>
        <end position="28"/>
    </location>
</feature>
<dbReference type="NCBIfam" id="NF033233">
    <property type="entry name" value="twin_helix"/>
    <property type="match status" value="1"/>
</dbReference>
<gene>
    <name evidence="6" type="ORF">HW532_11735</name>
</gene>
<dbReference type="InterPro" id="IPR007667">
    <property type="entry name" value="Hypoxia_induced_domain"/>
</dbReference>
<evidence type="ECO:0000313" key="7">
    <source>
        <dbReference type="Proteomes" id="UP000593594"/>
    </source>
</evidence>
<proteinExistence type="predicted"/>
<sequence length="63" mass="7049">MESTFQFLVPIALAAVVVVLLLGLWNMVRGGSANTSQTLMRWRVILQFVAICIVMATIYFMGR</sequence>
<protein>
    <submittedName>
        <fullName evidence="6">Twin transmembrane helix small protein</fullName>
    </submittedName>
</protein>
<keyword evidence="1 4" id="KW-0812">Transmembrane</keyword>
<feature type="transmembrane region" description="Helical" evidence="4">
    <location>
        <begin position="40"/>
        <end position="61"/>
    </location>
</feature>
<evidence type="ECO:0000256" key="3">
    <source>
        <dbReference type="ARBA" id="ARBA00023136"/>
    </source>
</evidence>
<dbReference type="Pfam" id="PF04588">
    <property type="entry name" value="HIG_1_N"/>
    <property type="match status" value="1"/>
</dbReference>
<dbReference type="EMBL" id="CP058214">
    <property type="protein sequence ID" value="QPC43304.1"/>
    <property type="molecule type" value="Genomic_DNA"/>
</dbReference>
<keyword evidence="7" id="KW-1185">Reference proteome</keyword>
<dbReference type="KEGG" id="kmn:HW532_11735"/>
<keyword evidence="3 4" id="KW-0472">Membrane</keyword>
<dbReference type="Gene3D" id="6.10.140.1320">
    <property type="match status" value="1"/>
</dbReference>
<evidence type="ECO:0000256" key="4">
    <source>
        <dbReference type="SAM" id="Phobius"/>
    </source>
</evidence>
<evidence type="ECO:0000256" key="2">
    <source>
        <dbReference type="ARBA" id="ARBA00022989"/>
    </source>
</evidence>
<evidence type="ECO:0000259" key="5">
    <source>
        <dbReference type="PROSITE" id="PS51503"/>
    </source>
</evidence>
<dbReference type="AlphaFoldDB" id="A0A7S8HCB9"/>
<name>A0A7S8HCB9_9HYPH</name>
<keyword evidence="2 4" id="KW-1133">Transmembrane helix</keyword>
<reference evidence="6 7" key="1">
    <citation type="submission" date="2020-06" db="EMBL/GenBank/DDBJ databases">
        <title>Genome sequence of 2 isolates from Red Sea Mangroves.</title>
        <authorList>
            <person name="Sefrji F."/>
            <person name="Michoud G."/>
            <person name="Merlino G."/>
            <person name="Daffonchio D."/>
        </authorList>
    </citation>
    <scope>NUCLEOTIDE SEQUENCE [LARGE SCALE GENOMIC DNA]</scope>
    <source>
        <strain evidence="6 7">R1DC25</strain>
    </source>
</reference>
<organism evidence="6 7">
    <name type="scientific">Kaustia mangrovi</name>
    <dbReference type="NCBI Taxonomy" id="2593653"/>
    <lineage>
        <taxon>Bacteria</taxon>
        <taxon>Pseudomonadati</taxon>
        <taxon>Pseudomonadota</taxon>
        <taxon>Alphaproteobacteria</taxon>
        <taxon>Hyphomicrobiales</taxon>
        <taxon>Parvibaculaceae</taxon>
        <taxon>Kaustia</taxon>
    </lineage>
</organism>